<evidence type="ECO:0000313" key="1">
    <source>
        <dbReference type="EMBL" id="DAF85109.1"/>
    </source>
</evidence>
<protein>
    <submittedName>
        <fullName evidence="1">Uncharacterized protein</fullName>
    </submittedName>
</protein>
<accession>A0A8S5TSD4</accession>
<organism evidence="1">
    <name type="scientific">Siphoviridae sp. ctxdc10</name>
    <dbReference type="NCBI Taxonomy" id="2825740"/>
    <lineage>
        <taxon>Viruses</taxon>
        <taxon>Duplodnaviria</taxon>
        <taxon>Heunggongvirae</taxon>
        <taxon>Uroviricota</taxon>
        <taxon>Caudoviricetes</taxon>
    </lineage>
</organism>
<reference evidence="1" key="1">
    <citation type="journal article" date="2021" name="Proc. Natl. Acad. Sci. U.S.A.">
        <title>A Catalog of Tens of Thousands of Viruses from Human Metagenomes Reveals Hidden Associations with Chronic Diseases.</title>
        <authorList>
            <person name="Tisza M.J."/>
            <person name="Buck C.B."/>
        </authorList>
    </citation>
    <scope>NUCLEOTIDE SEQUENCE</scope>
    <source>
        <strain evidence="1">Ctxdc10</strain>
    </source>
</reference>
<proteinExistence type="predicted"/>
<name>A0A8S5TSD4_9CAUD</name>
<sequence>MTTATYTTMQNLAKQAAAYITKLNGEAETFEIESNGITAVIAYDAEIVEDKGDYWTAPSWSIEDETVAVEAVYDEDGEEDKEAADWLKKMLN</sequence>
<dbReference type="EMBL" id="BK015918">
    <property type="protein sequence ID" value="DAF85109.1"/>
    <property type="molecule type" value="Genomic_DNA"/>
</dbReference>